<dbReference type="InterPro" id="IPR041480">
    <property type="entry name" value="CIDR1_gamma"/>
</dbReference>
<feature type="region of interest" description="Disordered" evidence="1">
    <location>
        <begin position="424"/>
        <end position="446"/>
    </location>
</feature>
<reference evidence="8 9" key="2">
    <citation type="submission" date="2013-02" db="EMBL/GenBank/DDBJ databases">
        <title>The Genome Sequence of Plasmodium falciparum NF135/5.C10.</title>
        <authorList>
            <consortium name="The Broad Institute Genome Sequencing Platform"/>
            <consortium name="The Broad Institute Genome Sequencing Center for Infectious Disease"/>
            <person name="Neafsey D."/>
            <person name="Cheeseman I."/>
            <person name="Volkman S."/>
            <person name="Adams J."/>
            <person name="Walker B."/>
            <person name="Young S.K."/>
            <person name="Zeng Q."/>
            <person name="Gargeya S."/>
            <person name="Fitzgerald M."/>
            <person name="Haas B."/>
            <person name="Abouelleil A."/>
            <person name="Alvarado L."/>
            <person name="Arachchi H.M."/>
            <person name="Berlin A.M."/>
            <person name="Chapman S.B."/>
            <person name="Dewar J."/>
            <person name="Goldberg J."/>
            <person name="Griggs A."/>
            <person name="Gujja S."/>
            <person name="Hansen M."/>
            <person name="Howarth C."/>
            <person name="Imamovic A."/>
            <person name="Larimer J."/>
            <person name="McCowan C."/>
            <person name="Murphy C."/>
            <person name="Neiman D."/>
            <person name="Pearson M."/>
            <person name="Priest M."/>
            <person name="Roberts A."/>
            <person name="Saif S."/>
            <person name="Shea T."/>
            <person name="Sisk P."/>
            <person name="Sykes S."/>
            <person name="Wortman J."/>
            <person name="Nusbaum C."/>
            <person name="Birren B."/>
        </authorList>
    </citation>
    <scope>NUCLEOTIDE SEQUENCE [LARGE SCALE GENOMIC DNA]</scope>
    <source>
        <strain evidence="8 9">NF135/5.C10</strain>
    </source>
</reference>
<keyword evidence="2" id="KW-0472">Membrane</keyword>
<feature type="compositionally biased region" description="Low complexity" evidence="1">
    <location>
        <begin position="988"/>
        <end position="997"/>
    </location>
</feature>
<dbReference type="Pfam" id="PF15447">
    <property type="entry name" value="NTS"/>
    <property type="match status" value="1"/>
</dbReference>
<feature type="region of interest" description="Disordered" evidence="1">
    <location>
        <begin position="865"/>
        <end position="945"/>
    </location>
</feature>
<keyword evidence="2" id="KW-1133">Transmembrane helix</keyword>
<protein>
    <recommendedName>
        <fullName evidence="10">Duffy-binding-like domain-containing protein</fullName>
    </recommendedName>
</protein>
<dbReference type="Gene3D" id="1.20.58.1930">
    <property type="match status" value="1"/>
</dbReference>
<dbReference type="GO" id="GO:0046789">
    <property type="term" value="F:host cell surface receptor binding"/>
    <property type="evidence" value="ECO:0007669"/>
    <property type="project" value="InterPro"/>
</dbReference>
<dbReference type="EMBL" id="KI926116">
    <property type="protein sequence ID" value="ETW40125.1"/>
    <property type="molecule type" value="Genomic_DNA"/>
</dbReference>
<dbReference type="Pfam" id="PF22672">
    <property type="entry name" value="DBL_C"/>
    <property type="match status" value="2"/>
</dbReference>
<feature type="compositionally biased region" description="Polar residues" evidence="1">
    <location>
        <begin position="1088"/>
        <end position="1101"/>
    </location>
</feature>
<feature type="region of interest" description="Disordered" evidence="1">
    <location>
        <begin position="1311"/>
        <end position="1335"/>
    </location>
</feature>
<dbReference type="InterPro" id="IPR042202">
    <property type="entry name" value="Duffy-ag-bd_sf"/>
</dbReference>
<feature type="compositionally biased region" description="Acidic residues" evidence="1">
    <location>
        <begin position="892"/>
        <end position="914"/>
    </location>
</feature>
<proteinExistence type="predicted"/>
<dbReference type="Gene3D" id="1.20.1310.20">
    <property type="entry name" value="Duffy-antigen binding domain"/>
    <property type="match status" value="2"/>
</dbReference>
<dbReference type="SUPFAM" id="SSF140924">
    <property type="entry name" value="Duffy binding domain-like"/>
    <property type="match status" value="4"/>
</dbReference>
<feature type="compositionally biased region" description="Pro residues" evidence="1">
    <location>
        <begin position="1813"/>
        <end position="1828"/>
    </location>
</feature>
<feature type="domain" description="Plasmodium falciparum erythrocyte membrane protein-1 N-terminal segment" evidence="5">
    <location>
        <begin position="17"/>
        <end position="55"/>
    </location>
</feature>
<feature type="domain" description="Duffy-antigen binding" evidence="4">
    <location>
        <begin position="1026"/>
        <end position="1268"/>
    </location>
</feature>
<dbReference type="Pfam" id="PF18562">
    <property type="entry name" value="CIDR1_gamma"/>
    <property type="match status" value="1"/>
</dbReference>
<dbReference type="FunFam" id="1.20.58.1930:FF:000001">
    <property type="entry name" value="Erythrocyte membrane protein 1, PfEMP1"/>
    <property type="match status" value="1"/>
</dbReference>
<dbReference type="FunFam" id="1.20.1310.20:FF:000001">
    <property type="entry name" value="Erythrocyte membrane protein 1, PfEMP1"/>
    <property type="match status" value="1"/>
</dbReference>
<feature type="region of interest" description="Disordered" evidence="1">
    <location>
        <begin position="1046"/>
        <end position="1103"/>
    </location>
</feature>
<feature type="domain" description="Cysteine-rich interdomain region 1 gamma" evidence="6">
    <location>
        <begin position="1534"/>
        <end position="1585"/>
    </location>
</feature>
<feature type="compositionally biased region" description="Low complexity" evidence="1">
    <location>
        <begin position="1281"/>
        <end position="1296"/>
    </location>
</feature>
<feature type="compositionally biased region" description="Polar residues" evidence="1">
    <location>
        <begin position="1730"/>
        <end position="1744"/>
    </location>
</feature>
<dbReference type="FunFam" id="1.20.58.830:FF:000001">
    <property type="entry name" value="Erythrocyte membrane protein 1, PfEMP1"/>
    <property type="match status" value="1"/>
</dbReference>
<dbReference type="Pfam" id="PF03011">
    <property type="entry name" value="PFEMP"/>
    <property type="match status" value="2"/>
</dbReference>
<feature type="region of interest" description="Disordered" evidence="1">
    <location>
        <begin position="975"/>
        <end position="1031"/>
    </location>
</feature>
<feature type="compositionally biased region" description="Basic and acidic residues" evidence="1">
    <location>
        <begin position="1796"/>
        <end position="1810"/>
    </location>
</feature>
<evidence type="ECO:0000313" key="8">
    <source>
        <dbReference type="EMBL" id="ETW40125.1"/>
    </source>
</evidence>
<evidence type="ECO:0000313" key="9">
    <source>
        <dbReference type="Proteomes" id="UP000019114"/>
    </source>
</evidence>
<sequence>MAPQGPRGAAASSGEDDAKNMFDRIGKIVHEQVKKDGADAKKYIKELEGSLSLAKVSGVETASTTNPCKLKNEYDKLINGSGGSLASGVAPRGHPCGNGSGKEEVKRFSDKEGAQCDKKKIKDNSEGACAPYRRLHVCDKNMENISDYDSSNAKHNLLLDVCLAAKYEGESIKTHYPQYQQKYNDSPSKMCTMLARSFADIGDIIRGRDLYGGSKKEKDQRKQLDKKLKGIFGDIYKDVTNGKTNGEAAKARYKDTDNYYELREDWWTANRATIWKALTCSKELDNSSYFRLTCVTGQGPSVANHYCRCKGDQPGQDRPNTDPPTYFDYVPQYLRWFEEWAEDFCRKKKKYVEIVKTYCLDEAKGKYCSLNGYDCTKTKLAVGKYRMGNQCTKCFFACYPYENWIDNQRKQFLKQKRKYTSEMQKYENGEPVSGRQRRSAHGGSDHKGYEKIFYKKLKSEYRTVDAFLGLLNNETTCTAVNDDKGGKIDFKQVNSTSGGTAVSASGASSTSGASGASSTSDTSGTNDKTKGTFYRSEYCQPCPYCGMKRTSKGSNEWKRKRADDDCKSGKLYEPRDEKGGTPIRILKSGEGKKDIETKLNEFCDEKKNDTTNGVADGGGGGKSDSQKLYQEWKCYKGEDVVKVENKDEEEDEEDIGDYENVKNAGGLCILQNTNKKSDKEPKEIQKTFNPFFYYWVVHMLKDSIHWRTKRLSKCINNGKKECIKNCNDKCKCFESWVKQKKDEWGKIVQHFKTQNIKGRGGNGNDAFLDGFLTHDLVLQCNLQIEFLKGDSEDDSTQDKQNSLDSEELKHLRQMLQETGVDASGSGDGGMCGIGVASGAEQKNIMDKLIEHEEGIAKTCLDTHNEEKCKKAEEEDLARKLDTQRSPKKNEPEEQEEEDDDEEHDGGQEEDEDHGPDDGGSDGAEVQEKEETPKEEESSSPTQNEVNACQIVQTLFGDKTNLEKACTLKYSGNNSRLGWRCVTPSGDKTTTSSGVPTTSGGGESGEAKIRLRRAADGGKSGGDKGSICVPPRRRRLYVTPLTKWAADETTKGSKSPQVGGSNKGEGSDSANGDKQAPSESPQGDGEATLPTQASTSSPSNSRDGLRDAFIQSAAIETFFLWDRYKKEWTLQHGAGATGLDGAPTPLALPQQPDGAGGSDQTPENQLQSGTIPPEFLRQMFYTLADYKDILDGKNIVVGDKQMQEKEDNIKKAIEKIFQNSGEQQTSGSTHTQHSVENPRVKWWKTNGEHIWKGMICALTYTDNEAKGQTPKQDKKVQQAFFGTPNGKPGTTGNTEGTYHSNYKYDKVVLKDDDDQSGAKPQTTSASGENTPTTLDSFIKRPPYFRYLEEWGQNFCKKRTEMLGKIKEDCYKDGITRQYSGYGEDCGKIHKDPTIVPSLEGPKCSKPCSFYRKWIERKGKEFTKQEKIYNEQKKFAEGNNGGNGVCGTVKTCDTAAEFLQKLGPCKPNKEKGEGDIDFNNQSKTFQHTKHCDPCSEFKIKCQNGSCSGGGTKVECNGNNKTITAETFVNEGDSIGNVGMLVSDNSKSGNGFKNVLDACGSANIFKGIRKDVWTCGNFCGYVVCKPENGNGQNDDTYIIQIRALVTHWVQNFLEDYNKIKHKISHCTNTVEGSKCIKDCVEQWIQKKRTEWDNIKKRFNEQYNVNDSDDDNVRSFLETSIPENHLVNGEKKLIKLSKFDQSCGCSAIASSTNGKDDAIDCMLDKLEKKISECTSQASDKTHQTSCQKSPAPVEDEDDTLHEEIEVKAPNICPKQTVEDKKIEEEGDDCNPASPVVPEQAAEKPAAETKAKEEVPQEPAPAAPTSPLPPPADQPFDPTILQTTIPFGVALALGSIAFLFLK</sequence>
<evidence type="ECO:0000256" key="1">
    <source>
        <dbReference type="SAM" id="MobiDB-lite"/>
    </source>
</evidence>
<dbReference type="Gene3D" id="1.20.58.830">
    <property type="match status" value="3"/>
</dbReference>
<feature type="compositionally biased region" description="Basic and acidic residues" evidence="1">
    <location>
        <begin position="925"/>
        <end position="936"/>
    </location>
</feature>
<evidence type="ECO:0000256" key="2">
    <source>
        <dbReference type="SAM" id="Phobius"/>
    </source>
</evidence>
<feature type="domain" description="Duffy-binding-like" evidence="7">
    <location>
        <begin position="339"/>
        <end position="496"/>
    </location>
</feature>
<evidence type="ECO:0000259" key="3">
    <source>
        <dbReference type="Pfam" id="PF03011"/>
    </source>
</evidence>
<feature type="non-terminal residue" evidence="8">
    <location>
        <position position="1857"/>
    </location>
</feature>
<feature type="domain" description="Duffy-binding-like" evidence="3">
    <location>
        <begin position="1601"/>
        <end position="1736"/>
    </location>
</feature>
<feature type="region of interest" description="Disordered" evidence="1">
    <location>
        <begin position="550"/>
        <end position="585"/>
    </location>
</feature>
<feature type="compositionally biased region" description="Polar residues" evidence="1">
    <location>
        <begin position="1317"/>
        <end position="1334"/>
    </location>
</feature>
<feature type="compositionally biased region" description="Polar residues" evidence="1">
    <location>
        <begin position="1067"/>
        <end position="1080"/>
    </location>
</feature>
<feature type="domain" description="Duffy-binding-like" evidence="7">
    <location>
        <begin position="1348"/>
        <end position="1487"/>
    </location>
</feature>
<dbReference type="FunFam" id="1.20.58.830:FF:000009">
    <property type="entry name" value="Erythrocyte membrane protein 1, PfEMP1"/>
    <property type="match status" value="1"/>
</dbReference>
<dbReference type="Pfam" id="PF05424">
    <property type="entry name" value="Duffy_binding"/>
    <property type="match status" value="2"/>
</dbReference>
<dbReference type="InterPro" id="IPR004258">
    <property type="entry name" value="DBL"/>
</dbReference>
<evidence type="ECO:0008006" key="10">
    <source>
        <dbReference type="Google" id="ProtNLM"/>
    </source>
</evidence>
<feature type="compositionally biased region" description="Polar residues" evidence="1">
    <location>
        <begin position="1157"/>
        <end position="1168"/>
    </location>
</feature>
<organism evidence="8 9">
    <name type="scientific">Plasmodium falciparum NF135/5.C10</name>
    <dbReference type="NCBI Taxonomy" id="1036726"/>
    <lineage>
        <taxon>Eukaryota</taxon>
        <taxon>Sar</taxon>
        <taxon>Alveolata</taxon>
        <taxon>Apicomplexa</taxon>
        <taxon>Aconoidasida</taxon>
        <taxon>Haemosporida</taxon>
        <taxon>Plasmodiidae</taxon>
        <taxon>Plasmodium</taxon>
        <taxon>Plasmodium (Laverania)</taxon>
    </lineage>
</organism>
<keyword evidence="2" id="KW-0812">Transmembrane</keyword>
<dbReference type="Proteomes" id="UP000019114">
    <property type="component" value="Unassembled WGS sequence"/>
</dbReference>
<reference evidence="8 9" key="1">
    <citation type="submission" date="2013-02" db="EMBL/GenBank/DDBJ databases">
        <title>The Genome Annotation of Plasmodium falciparum NF135/5.C10.</title>
        <authorList>
            <consortium name="The Broad Institute Genome Sequencing Platform"/>
            <consortium name="The Broad Institute Genome Sequencing Center for Infectious Disease"/>
            <person name="Neafsey D."/>
            <person name="Hoffman S."/>
            <person name="Volkman S."/>
            <person name="Rosenthal P."/>
            <person name="Walker B."/>
            <person name="Young S.K."/>
            <person name="Zeng Q."/>
            <person name="Gargeya S."/>
            <person name="Fitzgerald M."/>
            <person name="Haas B."/>
            <person name="Abouelleil A."/>
            <person name="Allen A.W."/>
            <person name="Alvarado L."/>
            <person name="Arachchi H.M."/>
            <person name="Berlin A.M."/>
            <person name="Chapman S.B."/>
            <person name="Gainer-Dewar J."/>
            <person name="Goldberg J."/>
            <person name="Griggs A."/>
            <person name="Gujja S."/>
            <person name="Hansen M."/>
            <person name="Howarth C."/>
            <person name="Imamovic A."/>
            <person name="Ireland A."/>
            <person name="Larimer J."/>
            <person name="McCowan C."/>
            <person name="Murphy C."/>
            <person name="Pearson M."/>
            <person name="Poon T.W."/>
            <person name="Priest M."/>
            <person name="Roberts A."/>
            <person name="Saif S."/>
            <person name="Shea T."/>
            <person name="Sisk P."/>
            <person name="Sykes S."/>
            <person name="Wortman J."/>
            <person name="Nusbaum C."/>
            <person name="Birren B."/>
        </authorList>
    </citation>
    <scope>NUCLEOTIDE SEQUENCE [LARGE SCALE GENOMIC DNA]</scope>
    <source>
        <strain evidence="8 9">NF135/5.C10</strain>
    </source>
</reference>
<feature type="compositionally biased region" description="Basic and acidic residues" evidence="1">
    <location>
        <begin position="865"/>
        <end position="891"/>
    </location>
</feature>
<dbReference type="InterPro" id="IPR008602">
    <property type="entry name" value="Duffy-antigen-binding"/>
</dbReference>
<feature type="region of interest" description="Disordered" evidence="1">
    <location>
        <begin position="1278"/>
        <end position="1297"/>
    </location>
</feature>
<dbReference type="InterPro" id="IPR029210">
    <property type="entry name" value="PfEMP1_NTS"/>
</dbReference>
<feature type="compositionally biased region" description="Basic and acidic residues" evidence="1">
    <location>
        <begin position="555"/>
        <end position="579"/>
    </location>
</feature>
<feature type="region of interest" description="Disordered" evidence="1">
    <location>
        <begin position="1134"/>
        <end position="1168"/>
    </location>
</feature>
<feature type="compositionally biased region" description="Basic and acidic residues" evidence="1">
    <location>
        <begin position="1004"/>
        <end position="1015"/>
    </location>
</feature>
<feature type="domain" description="Duffy-binding-like" evidence="3">
    <location>
        <begin position="691"/>
        <end position="866"/>
    </location>
</feature>
<feature type="domain" description="Duffy-antigen binding" evidence="4">
    <location>
        <begin position="127"/>
        <end position="335"/>
    </location>
</feature>
<gene>
    <name evidence="8" type="ORF">PFNF135_05500</name>
</gene>
<accession>W4IAI8</accession>
<name>W4IAI8_PLAFA</name>
<dbReference type="InterPro" id="IPR054595">
    <property type="entry name" value="DBL_C"/>
</dbReference>
<feature type="compositionally biased region" description="Low complexity" evidence="1">
    <location>
        <begin position="495"/>
        <end position="525"/>
    </location>
</feature>
<feature type="region of interest" description="Disordered" evidence="1">
    <location>
        <begin position="495"/>
        <end position="528"/>
    </location>
</feature>
<evidence type="ECO:0000259" key="4">
    <source>
        <dbReference type="Pfam" id="PF05424"/>
    </source>
</evidence>
<evidence type="ECO:0000259" key="5">
    <source>
        <dbReference type="Pfam" id="PF15447"/>
    </source>
</evidence>
<feature type="region of interest" description="Disordered" evidence="1">
    <location>
        <begin position="1730"/>
        <end position="1834"/>
    </location>
</feature>
<feature type="transmembrane region" description="Helical" evidence="2">
    <location>
        <begin position="1835"/>
        <end position="1856"/>
    </location>
</feature>
<evidence type="ECO:0000259" key="6">
    <source>
        <dbReference type="Pfam" id="PF18562"/>
    </source>
</evidence>
<evidence type="ECO:0000259" key="7">
    <source>
        <dbReference type="Pfam" id="PF22672"/>
    </source>
</evidence>
<dbReference type="GO" id="GO:0016020">
    <property type="term" value="C:membrane"/>
    <property type="evidence" value="ECO:0007669"/>
    <property type="project" value="InterPro"/>
</dbReference>